<protein>
    <submittedName>
        <fullName evidence="2">Uncharacterized protein</fullName>
    </submittedName>
</protein>
<accession>A0ABQ7MYQ3</accession>
<keyword evidence="3" id="KW-1185">Reference proteome</keyword>
<reference evidence="2 3" key="1">
    <citation type="submission" date="2021-03" db="EMBL/GenBank/DDBJ databases">
        <authorList>
            <person name="King G.J."/>
            <person name="Bancroft I."/>
            <person name="Baten A."/>
            <person name="Bloomfield J."/>
            <person name="Borpatragohain P."/>
            <person name="He Z."/>
            <person name="Irish N."/>
            <person name="Irwin J."/>
            <person name="Liu K."/>
            <person name="Mauleon R.P."/>
            <person name="Moore J."/>
            <person name="Morris R."/>
            <person name="Ostergaard L."/>
            <person name="Wang B."/>
            <person name="Wells R."/>
        </authorList>
    </citation>
    <scope>NUCLEOTIDE SEQUENCE [LARGE SCALE GENOMIC DNA]</scope>
    <source>
        <strain evidence="2">R-o-18</strain>
        <tissue evidence="2">Leaf</tissue>
    </source>
</reference>
<gene>
    <name evidence="2" type="primary">A03g501850.1_BraROA</name>
    <name evidence="2" type="ORF">IGI04_009950</name>
</gene>
<feature type="compositionally biased region" description="Basic residues" evidence="1">
    <location>
        <begin position="16"/>
        <end position="25"/>
    </location>
</feature>
<sequence>MTMMAVGSDDDDGRGKRWSSGRGKRWSSDDGRGKRWSSDDGRRKRLSSDNGPEELLFLFVPPKVVEEELEKAMSAYGFEILQTLIVDTEPDEHRCCLLAPREEGWFSLQELKQRLVKLREVEEAAAQGTRKGIAFDDPQLRRRERKRNQRIHKSFCRDCTYTRENGTASSSKEERDEIL</sequence>
<comment type="caution">
    <text evidence="2">The sequence shown here is derived from an EMBL/GenBank/DDBJ whole genome shotgun (WGS) entry which is preliminary data.</text>
</comment>
<proteinExistence type="predicted"/>
<feature type="region of interest" description="Disordered" evidence="1">
    <location>
        <begin position="1"/>
        <end position="49"/>
    </location>
</feature>
<evidence type="ECO:0000313" key="3">
    <source>
        <dbReference type="Proteomes" id="UP000823674"/>
    </source>
</evidence>
<name>A0ABQ7MYQ3_BRACM</name>
<feature type="compositionally biased region" description="Basic and acidic residues" evidence="1">
    <location>
        <begin position="26"/>
        <end position="42"/>
    </location>
</feature>
<evidence type="ECO:0000313" key="2">
    <source>
        <dbReference type="EMBL" id="KAG5403831.1"/>
    </source>
</evidence>
<organism evidence="2 3">
    <name type="scientific">Brassica rapa subsp. trilocularis</name>
    <dbReference type="NCBI Taxonomy" id="1813537"/>
    <lineage>
        <taxon>Eukaryota</taxon>
        <taxon>Viridiplantae</taxon>
        <taxon>Streptophyta</taxon>
        <taxon>Embryophyta</taxon>
        <taxon>Tracheophyta</taxon>
        <taxon>Spermatophyta</taxon>
        <taxon>Magnoliopsida</taxon>
        <taxon>eudicotyledons</taxon>
        <taxon>Gunneridae</taxon>
        <taxon>Pentapetalae</taxon>
        <taxon>rosids</taxon>
        <taxon>malvids</taxon>
        <taxon>Brassicales</taxon>
        <taxon>Brassicaceae</taxon>
        <taxon>Brassiceae</taxon>
        <taxon>Brassica</taxon>
    </lineage>
</organism>
<dbReference type="Proteomes" id="UP000823674">
    <property type="component" value="Chromosome A03"/>
</dbReference>
<evidence type="ECO:0000256" key="1">
    <source>
        <dbReference type="SAM" id="MobiDB-lite"/>
    </source>
</evidence>
<dbReference type="EMBL" id="JADBGQ010000003">
    <property type="protein sequence ID" value="KAG5403831.1"/>
    <property type="molecule type" value="Genomic_DNA"/>
</dbReference>